<proteinExistence type="predicted"/>
<dbReference type="AlphaFoldDB" id="X0SDY2"/>
<comment type="caution">
    <text evidence="1">The sequence shown here is derived from an EMBL/GenBank/DDBJ whole genome shotgun (WGS) entry which is preliminary data.</text>
</comment>
<sequence>MILNLMKSYNKLSELVEAKGVKSRDITEQEKRILTDRYKAIDEPLPTRDFRFMSIPIQHLGRNAKDLKSGDAIVLKEDMVLVDLVLSMDTVGRNHVGTFVISVGEMTKFGGATFPISR</sequence>
<reference evidence="1" key="1">
    <citation type="journal article" date="2014" name="Front. Microbiol.">
        <title>High frequency of phylogenetically diverse reductive dehalogenase-homologous genes in deep subseafloor sedimentary metagenomes.</title>
        <authorList>
            <person name="Kawai M."/>
            <person name="Futagami T."/>
            <person name="Toyoda A."/>
            <person name="Takaki Y."/>
            <person name="Nishi S."/>
            <person name="Hori S."/>
            <person name="Arai W."/>
            <person name="Tsubouchi T."/>
            <person name="Morono Y."/>
            <person name="Uchiyama I."/>
            <person name="Ito T."/>
            <person name="Fujiyama A."/>
            <person name="Inagaki F."/>
            <person name="Takami H."/>
        </authorList>
    </citation>
    <scope>NUCLEOTIDE SEQUENCE</scope>
    <source>
        <strain evidence="1">Expedition CK06-06</strain>
    </source>
</reference>
<protein>
    <submittedName>
        <fullName evidence="1">Uncharacterized protein</fullName>
    </submittedName>
</protein>
<evidence type="ECO:0000313" key="1">
    <source>
        <dbReference type="EMBL" id="GAF79214.1"/>
    </source>
</evidence>
<name>X0SDY2_9ZZZZ</name>
<dbReference type="EMBL" id="BARS01003204">
    <property type="protein sequence ID" value="GAF79214.1"/>
    <property type="molecule type" value="Genomic_DNA"/>
</dbReference>
<gene>
    <name evidence="1" type="ORF">S01H1_06181</name>
</gene>
<accession>X0SDY2</accession>
<organism evidence="1">
    <name type="scientific">marine sediment metagenome</name>
    <dbReference type="NCBI Taxonomy" id="412755"/>
    <lineage>
        <taxon>unclassified sequences</taxon>
        <taxon>metagenomes</taxon>
        <taxon>ecological metagenomes</taxon>
    </lineage>
</organism>